<reference evidence="2" key="1">
    <citation type="submission" date="2022-08" db="EMBL/GenBank/DDBJ databases">
        <title>Alicyclobacillus dauci DSM2870, complete genome.</title>
        <authorList>
            <person name="Wang Q."/>
            <person name="Cai R."/>
            <person name="Wang Z."/>
        </authorList>
    </citation>
    <scope>NUCLEOTIDE SEQUENCE</scope>
    <source>
        <strain evidence="2">DSM 28700</strain>
    </source>
</reference>
<keyword evidence="1" id="KW-0812">Transmembrane</keyword>
<feature type="transmembrane region" description="Helical" evidence="1">
    <location>
        <begin position="36"/>
        <end position="53"/>
    </location>
</feature>
<evidence type="ECO:0000313" key="3">
    <source>
        <dbReference type="Proteomes" id="UP001164803"/>
    </source>
</evidence>
<protein>
    <submittedName>
        <fullName evidence="2">Uncharacterized protein</fullName>
    </submittedName>
</protein>
<organism evidence="2 3">
    <name type="scientific">Alicyclobacillus dauci</name>
    <dbReference type="NCBI Taxonomy" id="1475485"/>
    <lineage>
        <taxon>Bacteria</taxon>
        <taxon>Bacillati</taxon>
        <taxon>Bacillota</taxon>
        <taxon>Bacilli</taxon>
        <taxon>Bacillales</taxon>
        <taxon>Alicyclobacillaceae</taxon>
        <taxon>Alicyclobacillus</taxon>
    </lineage>
</organism>
<gene>
    <name evidence="2" type="ORF">NZD86_03665</name>
</gene>
<sequence>MHAATIILLVLLGLLVLALCIIAFIALSIYWTLQPIWAALGKVSMGLEIMKFLHRRFQKWRKRS</sequence>
<dbReference type="RefSeq" id="WP_268045148.1">
    <property type="nucleotide sequence ID" value="NZ_CP104064.1"/>
</dbReference>
<keyword evidence="1" id="KW-0472">Membrane</keyword>
<accession>A0ABY6Z538</accession>
<feature type="transmembrane region" description="Helical" evidence="1">
    <location>
        <begin position="7"/>
        <end position="30"/>
    </location>
</feature>
<dbReference type="EMBL" id="CP104064">
    <property type="protein sequence ID" value="WAH37638.1"/>
    <property type="molecule type" value="Genomic_DNA"/>
</dbReference>
<dbReference type="Proteomes" id="UP001164803">
    <property type="component" value="Chromosome"/>
</dbReference>
<proteinExistence type="predicted"/>
<keyword evidence="1" id="KW-1133">Transmembrane helix</keyword>
<keyword evidence="3" id="KW-1185">Reference proteome</keyword>
<name>A0ABY6Z538_9BACL</name>
<evidence type="ECO:0000256" key="1">
    <source>
        <dbReference type="SAM" id="Phobius"/>
    </source>
</evidence>
<evidence type="ECO:0000313" key="2">
    <source>
        <dbReference type="EMBL" id="WAH37638.1"/>
    </source>
</evidence>